<dbReference type="Proteomes" id="UP000326877">
    <property type="component" value="Unassembled WGS sequence"/>
</dbReference>
<name>A0A5N7CCZ9_PETAA</name>
<evidence type="ECO:0000256" key="3">
    <source>
        <dbReference type="ARBA" id="ARBA00038984"/>
    </source>
</evidence>
<protein>
    <recommendedName>
        <fullName evidence="3">D-xylose 1-dehydrogenase (NADP(+), D-xylono-1,5-lactone-forming)</fullName>
        <ecNumber evidence="3">1.1.1.179</ecNumber>
    </recommendedName>
    <alternativeName>
        <fullName evidence="4">D-xylose-NADP dehydrogenase</fullName>
    </alternativeName>
</protein>
<evidence type="ECO:0000313" key="7">
    <source>
        <dbReference type="EMBL" id="KAE8391789.1"/>
    </source>
</evidence>
<accession>A0A5N7CCZ9</accession>
<dbReference type="InterPro" id="IPR000683">
    <property type="entry name" value="Gfo/Idh/MocA-like_OxRdtase_N"/>
</dbReference>
<dbReference type="EMBL" id="ML735242">
    <property type="protein sequence ID" value="KAE8391789.1"/>
    <property type="molecule type" value="Genomic_DNA"/>
</dbReference>
<keyword evidence="2" id="KW-0560">Oxidoreductase</keyword>
<sequence>MDGENVLRWGILALARNILYQMAMGYPDCSHHMLAGEFPEKTEAPEYCLVYSGYSELDNGDYIDVVFIANPHSHHFPDTMLALEAGNPVVCQKSLTANAPQARKLFETATRKQRFLMEGWWTYWPQAKLAGGALLDVLALHWILLAPLKEDRRPAQVSSSIKTCPVSVIDETTTIIMNFLMGGREIRAIAQVSIEGSDGTIKIHGREYVLLSEPFAVTPYEEGLQFILGADEVARCISEGLLKSHEMPWEESLLVMEIMDTVPEQNNLQIPPEIESLGLPPSLLVRT</sequence>
<feature type="domain" description="Gfo/Idh/MocA-like oxidoreductase N-terminal" evidence="6">
    <location>
        <begin position="38"/>
        <end position="118"/>
    </location>
</feature>
<dbReference type="InterPro" id="IPR050984">
    <property type="entry name" value="Gfo/Idh/MocA_domain"/>
</dbReference>
<dbReference type="PANTHER" id="PTHR22604:SF115">
    <property type="entry name" value="DIHYDRODIOL DEHYDROGENASE, PUTATIVE (AFU_ORTHOLOGUE AFUA_1G07520)-RELATED"/>
    <property type="match status" value="1"/>
</dbReference>
<comment type="catalytic activity">
    <reaction evidence="5">
        <text>D-xylose + NADP(+) = D-xylono-1,5-lactone + NADPH + H(+)</text>
        <dbReference type="Rhea" id="RHEA:22000"/>
        <dbReference type="ChEBI" id="CHEBI:15378"/>
        <dbReference type="ChEBI" id="CHEBI:15867"/>
        <dbReference type="ChEBI" id="CHEBI:53455"/>
        <dbReference type="ChEBI" id="CHEBI:57783"/>
        <dbReference type="ChEBI" id="CHEBI:58349"/>
        <dbReference type="EC" id="1.1.1.179"/>
    </reaction>
</comment>
<dbReference type="Gene3D" id="3.40.50.720">
    <property type="entry name" value="NAD(P)-binding Rossmann-like Domain"/>
    <property type="match status" value="1"/>
</dbReference>
<comment type="similarity">
    <text evidence="1">Belongs to the Gfo/Idh/MocA family.</text>
</comment>
<evidence type="ECO:0000256" key="1">
    <source>
        <dbReference type="ARBA" id="ARBA00010928"/>
    </source>
</evidence>
<dbReference type="PANTHER" id="PTHR22604">
    <property type="entry name" value="OXIDOREDUCTASES"/>
    <property type="match status" value="1"/>
</dbReference>
<evidence type="ECO:0000256" key="5">
    <source>
        <dbReference type="ARBA" id="ARBA00049233"/>
    </source>
</evidence>
<dbReference type="Pfam" id="PF01408">
    <property type="entry name" value="GFO_IDH_MocA"/>
    <property type="match status" value="1"/>
</dbReference>
<proteinExistence type="inferred from homology"/>
<dbReference type="SUPFAM" id="SSF51735">
    <property type="entry name" value="NAD(P)-binding Rossmann-fold domains"/>
    <property type="match status" value="1"/>
</dbReference>
<evidence type="ECO:0000259" key="6">
    <source>
        <dbReference type="Pfam" id="PF01408"/>
    </source>
</evidence>
<dbReference type="GO" id="GO:0000166">
    <property type="term" value="F:nucleotide binding"/>
    <property type="evidence" value="ECO:0007669"/>
    <property type="project" value="InterPro"/>
</dbReference>
<dbReference type="EC" id="1.1.1.179" evidence="3"/>
<evidence type="ECO:0000256" key="2">
    <source>
        <dbReference type="ARBA" id="ARBA00023002"/>
    </source>
</evidence>
<dbReference type="InterPro" id="IPR036291">
    <property type="entry name" value="NAD(P)-bd_dom_sf"/>
</dbReference>
<dbReference type="OrthoDB" id="2129491at2759"/>
<dbReference type="Gene3D" id="3.30.360.10">
    <property type="entry name" value="Dihydrodipicolinate Reductase, domain 2"/>
    <property type="match status" value="1"/>
</dbReference>
<organism evidence="7">
    <name type="scientific">Petromyces alliaceus</name>
    <name type="common">Aspergillus alliaceus</name>
    <dbReference type="NCBI Taxonomy" id="209559"/>
    <lineage>
        <taxon>Eukaryota</taxon>
        <taxon>Fungi</taxon>
        <taxon>Dikarya</taxon>
        <taxon>Ascomycota</taxon>
        <taxon>Pezizomycotina</taxon>
        <taxon>Eurotiomycetes</taxon>
        <taxon>Eurotiomycetidae</taxon>
        <taxon>Eurotiales</taxon>
        <taxon>Aspergillaceae</taxon>
        <taxon>Aspergillus</taxon>
        <taxon>Aspergillus subgen. Circumdati</taxon>
    </lineage>
</organism>
<dbReference type="AlphaFoldDB" id="A0A5N7CCZ9"/>
<dbReference type="GO" id="GO:0047837">
    <property type="term" value="F:D-xylose 1-dehydrogenase (NADP+) activity"/>
    <property type="evidence" value="ECO:0007669"/>
    <property type="project" value="UniProtKB-EC"/>
</dbReference>
<reference evidence="7" key="1">
    <citation type="submission" date="2019-04" db="EMBL/GenBank/DDBJ databases">
        <title>Friends and foes A comparative genomics studyof 23 Aspergillus species from section Flavi.</title>
        <authorList>
            <consortium name="DOE Joint Genome Institute"/>
            <person name="Kjaerbolling I."/>
            <person name="Vesth T."/>
            <person name="Frisvad J.C."/>
            <person name="Nybo J.L."/>
            <person name="Theobald S."/>
            <person name="Kildgaard S."/>
            <person name="Isbrandt T."/>
            <person name="Kuo A."/>
            <person name="Sato A."/>
            <person name="Lyhne E.K."/>
            <person name="Kogle M.E."/>
            <person name="Wiebenga A."/>
            <person name="Kun R.S."/>
            <person name="Lubbers R.J."/>
            <person name="Makela M.R."/>
            <person name="Barry K."/>
            <person name="Chovatia M."/>
            <person name="Clum A."/>
            <person name="Daum C."/>
            <person name="Haridas S."/>
            <person name="He G."/>
            <person name="LaButti K."/>
            <person name="Lipzen A."/>
            <person name="Mondo S."/>
            <person name="Riley R."/>
            <person name="Salamov A."/>
            <person name="Simmons B.A."/>
            <person name="Magnuson J.K."/>
            <person name="Henrissat B."/>
            <person name="Mortensen U.H."/>
            <person name="Larsen T.O."/>
            <person name="Devries R.P."/>
            <person name="Grigoriev I.V."/>
            <person name="Machida M."/>
            <person name="Baker S.E."/>
            <person name="Andersen M.R."/>
        </authorList>
    </citation>
    <scope>NUCLEOTIDE SEQUENCE [LARGE SCALE GENOMIC DNA]</scope>
    <source>
        <strain evidence="7">IBT 14317</strain>
    </source>
</reference>
<gene>
    <name evidence="7" type="ORF">BDV23DRAFT_192845</name>
</gene>
<evidence type="ECO:0000256" key="4">
    <source>
        <dbReference type="ARBA" id="ARBA00042988"/>
    </source>
</evidence>